<keyword evidence="2" id="KW-0378">Hydrolase</keyword>
<proteinExistence type="predicted"/>
<dbReference type="PANTHER" id="PTHR30015:SF7">
    <property type="entry name" value="TYPE IV METHYL-DIRECTED RESTRICTION ENZYME ECOKMRR"/>
    <property type="match status" value="1"/>
</dbReference>
<dbReference type="InterPro" id="IPR016984">
    <property type="entry name" value="UCP031853"/>
</dbReference>
<dbReference type="InterPro" id="IPR007560">
    <property type="entry name" value="Restrct_endonuc_IV_Mrr"/>
</dbReference>
<name>A0A7K4MTZ6_9ARCH</name>
<reference evidence="2" key="2">
    <citation type="submission" date="2020-06" db="EMBL/GenBank/DDBJ databases">
        <authorList>
            <person name="Wang Y."/>
        </authorList>
    </citation>
    <scope>NUCLEOTIDE SEQUENCE</scope>
    <source>
        <strain evidence="2">L15a</strain>
        <strain evidence="3">L19a</strain>
    </source>
</reference>
<dbReference type="InterPro" id="IPR011335">
    <property type="entry name" value="Restrct_endonuc-II-like"/>
</dbReference>
<sequence>MTFWLVRAGKHGEQEDGVLENNVVAISWNDLPDLSNITTKEEIEKLYLEARGPHKKMHVAQVVGQIWSFLKRINTGDLVALPLKRKSGIAIGEIVDDYEFKEIQSNIKHIRKVKWIKTFPRSSFDQDILFSLGAFLTVGRVRRDKAEERVRSMLKGEITSKILNEEIETETSELDLEQYSKDQITKFLEQKFAGHDLSRLINEILKAQGYSTKLSPAGPDGGVDVLAGFGSLGFGNPKICVQVKSSQTPIDVRIVRELEGVMKSFKADYGLLVAWGGINSKADQEMARSFFSIRLWDQDKIVEEIIKNYDKFDDSIKAELPLKKIWTLVDEPDD</sequence>
<feature type="domain" description="Restriction endonuclease type IV Mrr" evidence="1">
    <location>
        <begin position="191"/>
        <end position="303"/>
    </location>
</feature>
<gene>
    <name evidence="3" type="ORF">HX853_02110</name>
    <name evidence="2" type="ORF">HX858_04355</name>
</gene>
<dbReference type="GO" id="GO:0009307">
    <property type="term" value="P:DNA restriction-modification system"/>
    <property type="evidence" value="ECO:0007669"/>
    <property type="project" value="InterPro"/>
</dbReference>
<dbReference type="PIRSF" id="PIRSF031853">
    <property type="entry name" value="UPC031853"/>
    <property type="match status" value="1"/>
</dbReference>
<accession>A0A7K4MTZ6</accession>
<dbReference type="GO" id="GO:0003677">
    <property type="term" value="F:DNA binding"/>
    <property type="evidence" value="ECO:0007669"/>
    <property type="project" value="InterPro"/>
</dbReference>
<dbReference type="InterPro" id="IPR052906">
    <property type="entry name" value="Type_IV_Methyl-Rstrct_Enzyme"/>
</dbReference>
<dbReference type="Proteomes" id="UP000575480">
    <property type="component" value="Unassembled WGS sequence"/>
</dbReference>
<dbReference type="AlphaFoldDB" id="A0A7K4MTZ6"/>
<evidence type="ECO:0000313" key="4">
    <source>
        <dbReference type="Proteomes" id="UP000535457"/>
    </source>
</evidence>
<reference evidence="4 5" key="1">
    <citation type="journal article" date="2019" name="Environ. Microbiol.">
        <title>Genomics insights into ecotype formation of ammonia-oxidizing archaea in the deep ocean.</title>
        <authorList>
            <person name="Wang Y."/>
            <person name="Huang J.M."/>
            <person name="Cui G.J."/>
            <person name="Nunoura T."/>
            <person name="Takaki Y."/>
            <person name="Li W.L."/>
            <person name="Li J."/>
            <person name="Gao Z.M."/>
            <person name="Takai K."/>
            <person name="Zhang A.Q."/>
            <person name="Stepanauskas R."/>
        </authorList>
    </citation>
    <scope>NUCLEOTIDE SEQUENCE [LARGE SCALE GENOMIC DNA]</scope>
    <source>
        <strain evidence="2 5">L15a</strain>
        <strain evidence="3 4">L19a</strain>
    </source>
</reference>
<dbReference type="EMBL" id="JACATH010000002">
    <property type="protein sequence ID" value="NWJ56972.1"/>
    <property type="molecule type" value="Genomic_DNA"/>
</dbReference>
<dbReference type="SUPFAM" id="SSF52980">
    <property type="entry name" value="Restriction endonuclease-like"/>
    <property type="match status" value="1"/>
</dbReference>
<dbReference type="Pfam" id="PF04471">
    <property type="entry name" value="Mrr_cat"/>
    <property type="match status" value="1"/>
</dbReference>
<dbReference type="Proteomes" id="UP000535457">
    <property type="component" value="Unassembled WGS sequence"/>
</dbReference>
<keyword evidence="2" id="KW-0540">Nuclease</keyword>
<organism evidence="2 5">
    <name type="scientific">Marine Group I thaumarchaeote</name>
    <dbReference type="NCBI Taxonomy" id="2511932"/>
    <lineage>
        <taxon>Archaea</taxon>
        <taxon>Nitrososphaerota</taxon>
        <taxon>Marine Group I</taxon>
    </lineage>
</organism>
<dbReference type="GO" id="GO:0015666">
    <property type="term" value="F:restriction endodeoxyribonuclease activity"/>
    <property type="evidence" value="ECO:0007669"/>
    <property type="project" value="TreeGrafter"/>
</dbReference>
<dbReference type="PANTHER" id="PTHR30015">
    <property type="entry name" value="MRR RESTRICTION SYSTEM PROTEIN"/>
    <property type="match status" value="1"/>
</dbReference>
<dbReference type="Gene3D" id="3.40.1350.10">
    <property type="match status" value="1"/>
</dbReference>
<keyword evidence="2" id="KW-0255">Endonuclease</keyword>
<dbReference type="InterPro" id="IPR011856">
    <property type="entry name" value="tRNA_endonuc-like_dom_sf"/>
</dbReference>
<comment type="caution">
    <text evidence="2">The sequence shown here is derived from an EMBL/GenBank/DDBJ whole genome shotgun (WGS) entry which is preliminary data.</text>
</comment>
<evidence type="ECO:0000313" key="5">
    <source>
        <dbReference type="Proteomes" id="UP000575480"/>
    </source>
</evidence>
<protein>
    <submittedName>
        <fullName evidence="2">Restriction endonuclease</fullName>
    </submittedName>
</protein>
<dbReference type="EMBL" id="JACATG010000001">
    <property type="protein sequence ID" value="NWK13422.1"/>
    <property type="molecule type" value="Genomic_DNA"/>
</dbReference>
<evidence type="ECO:0000313" key="2">
    <source>
        <dbReference type="EMBL" id="NWJ56972.1"/>
    </source>
</evidence>
<evidence type="ECO:0000313" key="3">
    <source>
        <dbReference type="EMBL" id="NWK13422.1"/>
    </source>
</evidence>
<evidence type="ECO:0000259" key="1">
    <source>
        <dbReference type="Pfam" id="PF04471"/>
    </source>
</evidence>